<keyword evidence="3" id="KW-0274">FAD</keyword>
<dbReference type="Gene3D" id="3.50.50.60">
    <property type="entry name" value="FAD/NAD(P)-binding domain"/>
    <property type="match status" value="1"/>
</dbReference>
<evidence type="ECO:0000259" key="4">
    <source>
        <dbReference type="Pfam" id="PF01494"/>
    </source>
</evidence>
<dbReference type="OrthoDB" id="3316391at2"/>
<protein>
    <submittedName>
        <fullName evidence="5">2-polyprenyl-6-methoxyphenol hydroxylase</fullName>
    </submittedName>
</protein>
<organism evidence="5 6">
    <name type="scientific">Aeromicrobium endophyticum</name>
    <dbReference type="NCBI Taxonomy" id="2292704"/>
    <lineage>
        <taxon>Bacteria</taxon>
        <taxon>Bacillati</taxon>
        <taxon>Actinomycetota</taxon>
        <taxon>Actinomycetes</taxon>
        <taxon>Propionibacteriales</taxon>
        <taxon>Nocardioidaceae</taxon>
        <taxon>Aeromicrobium</taxon>
    </lineage>
</organism>
<dbReference type="EMBL" id="QUBR01000002">
    <property type="protein sequence ID" value="REK69652.1"/>
    <property type="molecule type" value="Genomic_DNA"/>
</dbReference>
<dbReference type="GO" id="GO:0016709">
    <property type="term" value="F:oxidoreductase activity, acting on paired donors, with incorporation or reduction of molecular oxygen, NAD(P)H as one donor, and incorporation of one atom of oxygen"/>
    <property type="evidence" value="ECO:0007669"/>
    <property type="project" value="UniProtKB-ARBA"/>
</dbReference>
<dbReference type="InterPro" id="IPR050641">
    <property type="entry name" value="RIFMO-like"/>
</dbReference>
<dbReference type="InterPro" id="IPR002938">
    <property type="entry name" value="FAD-bd"/>
</dbReference>
<sequence length="493" mass="52565">MTNTVRDNNHEYDIAVVGGGPVGFWLAAEARLGGARVVLLERRRERVTQSRALTIHGRTLETFGLRGLSSRFLDVGRPMPTWHFAGLDTRLDFSRFDSSYPFTLFIPQSRTEAILEGHALEVGVDVRRGALVTAVEDRGDRVDLTLEDGTAISSRWVVGADGARSIVRRTAGIDFLGLPATDSIAMGDVVLDLPGGAPLGGGENELGGASIIPSGDGIHSRVIVLDTTRRHVPQDEPLTLDELRESLRRTTGSDFGARDASWLTRFTNETRLASSYRVGRILLAGDAAHIHAPMGGQGLNVGVQDAMNLGWKLALVATGRASDDLLDTYESERRPIGERLFANTVAQYQLVSTFTPANAYLRDVVSGLLAVPEANRAMAGEVSGFSVSYPHPLTHDTDAGASAPMSRRIPDLPLTGGASLHGALADGHFVRVTKPGHPHVPMPASLGGAPIVDVQAVRLGPVDQPATASIIVRPDGYSLRGVSEAATADVLRP</sequence>
<dbReference type="Gene3D" id="3.30.70.2450">
    <property type="match status" value="1"/>
</dbReference>
<dbReference type="Pfam" id="PF01494">
    <property type="entry name" value="FAD_binding_3"/>
    <property type="match status" value="1"/>
</dbReference>
<accession>A0A371P127</accession>
<name>A0A371P127_9ACTN</name>
<dbReference type="InterPro" id="IPR036188">
    <property type="entry name" value="FAD/NAD-bd_sf"/>
</dbReference>
<comment type="caution">
    <text evidence="5">The sequence shown here is derived from an EMBL/GenBank/DDBJ whole genome shotgun (WGS) entry which is preliminary data.</text>
</comment>
<evidence type="ECO:0000256" key="2">
    <source>
        <dbReference type="ARBA" id="ARBA00022630"/>
    </source>
</evidence>
<evidence type="ECO:0000256" key="1">
    <source>
        <dbReference type="ARBA" id="ARBA00001974"/>
    </source>
</evidence>
<dbReference type="GO" id="GO:0071949">
    <property type="term" value="F:FAD binding"/>
    <property type="evidence" value="ECO:0007669"/>
    <property type="project" value="InterPro"/>
</dbReference>
<proteinExistence type="predicted"/>
<reference evidence="5 6" key="1">
    <citation type="submission" date="2018-08" db="EMBL/GenBank/DDBJ databases">
        <title>Aeromicrobium sp. M2KJ-4, whole genome shotgun sequence.</title>
        <authorList>
            <person name="Tuo L."/>
        </authorList>
    </citation>
    <scope>NUCLEOTIDE SEQUENCE [LARGE SCALE GENOMIC DNA]</scope>
    <source>
        <strain evidence="5 6">M2KJ-4</strain>
    </source>
</reference>
<dbReference type="PANTHER" id="PTHR43004">
    <property type="entry name" value="TRK SYSTEM POTASSIUM UPTAKE PROTEIN"/>
    <property type="match status" value="1"/>
</dbReference>
<dbReference type="PRINTS" id="PR00420">
    <property type="entry name" value="RNGMNOXGNASE"/>
</dbReference>
<keyword evidence="6" id="KW-1185">Reference proteome</keyword>
<evidence type="ECO:0000256" key="3">
    <source>
        <dbReference type="ARBA" id="ARBA00022827"/>
    </source>
</evidence>
<dbReference type="SUPFAM" id="SSF51905">
    <property type="entry name" value="FAD/NAD(P)-binding domain"/>
    <property type="match status" value="1"/>
</dbReference>
<evidence type="ECO:0000313" key="5">
    <source>
        <dbReference type="EMBL" id="REK69652.1"/>
    </source>
</evidence>
<feature type="domain" description="FAD-binding" evidence="4">
    <location>
        <begin position="11"/>
        <end position="343"/>
    </location>
</feature>
<comment type="cofactor">
    <cofactor evidence="1">
        <name>FAD</name>
        <dbReference type="ChEBI" id="CHEBI:57692"/>
    </cofactor>
</comment>
<dbReference type="RefSeq" id="WP_119704252.1">
    <property type="nucleotide sequence ID" value="NZ_JBHSOI010000002.1"/>
</dbReference>
<evidence type="ECO:0000313" key="6">
    <source>
        <dbReference type="Proteomes" id="UP000265581"/>
    </source>
</evidence>
<dbReference type="PANTHER" id="PTHR43004:SF19">
    <property type="entry name" value="BINDING MONOOXYGENASE, PUTATIVE (JCVI)-RELATED"/>
    <property type="match status" value="1"/>
</dbReference>
<gene>
    <name evidence="5" type="ORF">DX116_10625</name>
</gene>
<dbReference type="AlphaFoldDB" id="A0A371P127"/>
<keyword evidence="2" id="KW-0285">Flavoprotein</keyword>
<dbReference type="Proteomes" id="UP000265581">
    <property type="component" value="Unassembled WGS sequence"/>
</dbReference>